<dbReference type="RefSeq" id="WP_119664505.1">
    <property type="nucleotide sequence ID" value="NZ_CP083647.1"/>
</dbReference>
<dbReference type="OrthoDB" id="9796962at2"/>
<dbReference type="Gene3D" id="2.60.40.1890">
    <property type="entry name" value="PCu(A)C copper chaperone"/>
    <property type="match status" value="1"/>
</dbReference>
<dbReference type="InterPro" id="IPR036182">
    <property type="entry name" value="PCuAC_sf"/>
</dbReference>
<feature type="signal peptide" evidence="2">
    <location>
        <begin position="1"/>
        <end position="25"/>
    </location>
</feature>
<name>A0A418Q899_9CORY</name>
<feature type="compositionally biased region" description="Basic and acidic residues" evidence="1">
    <location>
        <begin position="49"/>
        <end position="59"/>
    </location>
</feature>
<dbReference type="PROSITE" id="PS51257">
    <property type="entry name" value="PROKAR_LIPOPROTEIN"/>
    <property type="match status" value="1"/>
</dbReference>
<feature type="chain" id="PRO_5038333890" evidence="2">
    <location>
        <begin position="26"/>
        <end position="220"/>
    </location>
</feature>
<evidence type="ECO:0000256" key="1">
    <source>
        <dbReference type="SAM" id="MobiDB-lite"/>
    </source>
</evidence>
<reference evidence="3 4" key="1">
    <citation type="submission" date="2018-09" db="EMBL/GenBank/DDBJ databases">
        <title>Optimization and identification of Corynebacterium falsenii FN1-14 from fish paste.</title>
        <authorList>
            <person name="Daroonpunt R."/>
            <person name="Tanasupawat S."/>
        </authorList>
    </citation>
    <scope>NUCLEOTIDE SEQUENCE [LARGE SCALE GENOMIC DNA]</scope>
    <source>
        <strain evidence="3 4">FN1-14</strain>
    </source>
</reference>
<dbReference type="PANTHER" id="PTHR36302:SF1">
    <property type="entry name" value="COPPER CHAPERONE PCU(A)C"/>
    <property type="match status" value="1"/>
</dbReference>
<dbReference type="SUPFAM" id="SSF110087">
    <property type="entry name" value="DR1885-like metal-binding protein"/>
    <property type="match status" value="1"/>
</dbReference>
<evidence type="ECO:0000313" key="4">
    <source>
        <dbReference type="Proteomes" id="UP000285278"/>
    </source>
</evidence>
<gene>
    <name evidence="3" type="ORF">D3M95_04310</name>
</gene>
<protein>
    <submittedName>
        <fullName evidence="3">Copper chaperone PCu(A)C</fullName>
    </submittedName>
</protein>
<dbReference type="EMBL" id="QXJK01000003">
    <property type="protein sequence ID" value="RIX35730.1"/>
    <property type="molecule type" value="Genomic_DNA"/>
</dbReference>
<dbReference type="STRING" id="1451189.CFAL_05960"/>
<evidence type="ECO:0000256" key="2">
    <source>
        <dbReference type="SAM" id="SignalP"/>
    </source>
</evidence>
<feature type="region of interest" description="Disordered" evidence="1">
    <location>
        <begin position="177"/>
        <end position="220"/>
    </location>
</feature>
<dbReference type="AlphaFoldDB" id="A0A418Q899"/>
<evidence type="ECO:0000313" key="3">
    <source>
        <dbReference type="EMBL" id="RIX35730.1"/>
    </source>
</evidence>
<sequence>MRTRTTARRPLAIAALGLSAGLVLAGCSDSGDDKASDASSAASSAVESASEKVSDDTKTEGALKLEDGYVTAKSTEKKMTSVMGTLKNDTDKEIHIVSVSGNIKGARYEIHQTVDGVMKVKEDGLMIPAKGEVTLKPGGDHIMIMDVPQELAAGDTVNLVLKDADGKEYPLNDIPVRVQQSSHEHYDGKDNGNGAGMSEGNHENMQHGEGHEGHEGHEGQ</sequence>
<organism evidence="3 4">
    <name type="scientific">Corynebacterium falsenii</name>
    <dbReference type="NCBI Taxonomy" id="108486"/>
    <lineage>
        <taxon>Bacteria</taxon>
        <taxon>Bacillati</taxon>
        <taxon>Actinomycetota</taxon>
        <taxon>Actinomycetes</taxon>
        <taxon>Mycobacteriales</taxon>
        <taxon>Corynebacteriaceae</taxon>
        <taxon>Corynebacterium</taxon>
    </lineage>
</organism>
<dbReference type="InterPro" id="IPR007410">
    <property type="entry name" value="LpqE-like"/>
</dbReference>
<feature type="region of interest" description="Disordered" evidence="1">
    <location>
        <begin position="29"/>
        <end position="59"/>
    </location>
</feature>
<proteinExistence type="predicted"/>
<dbReference type="InterPro" id="IPR058248">
    <property type="entry name" value="Lxx211020-like"/>
</dbReference>
<feature type="compositionally biased region" description="Low complexity" evidence="1">
    <location>
        <begin position="37"/>
        <end position="48"/>
    </location>
</feature>
<feature type="compositionally biased region" description="Basic and acidic residues" evidence="1">
    <location>
        <begin position="200"/>
        <end position="220"/>
    </location>
</feature>
<dbReference type="PANTHER" id="PTHR36302">
    <property type="entry name" value="BLR7088 PROTEIN"/>
    <property type="match status" value="1"/>
</dbReference>
<comment type="caution">
    <text evidence="3">The sequence shown here is derived from an EMBL/GenBank/DDBJ whole genome shotgun (WGS) entry which is preliminary data.</text>
</comment>
<keyword evidence="2" id="KW-0732">Signal</keyword>
<accession>A0A418Q899</accession>
<dbReference type="Pfam" id="PF04314">
    <property type="entry name" value="PCuAC"/>
    <property type="match status" value="1"/>
</dbReference>
<keyword evidence="4" id="KW-1185">Reference proteome</keyword>
<dbReference type="Proteomes" id="UP000285278">
    <property type="component" value="Unassembled WGS sequence"/>
</dbReference>